<proteinExistence type="predicted"/>
<dbReference type="Proteomes" id="UP001164743">
    <property type="component" value="Chromosome 13A"/>
</dbReference>
<name>A0ABY7CZC4_9BASI</name>
<evidence type="ECO:0000313" key="2">
    <source>
        <dbReference type="EMBL" id="WAQ90668.1"/>
    </source>
</evidence>
<dbReference type="RefSeq" id="XP_053026223.1">
    <property type="nucleotide sequence ID" value="XM_053162745.1"/>
</dbReference>
<evidence type="ECO:0000313" key="3">
    <source>
        <dbReference type="Proteomes" id="UP001164743"/>
    </source>
</evidence>
<protein>
    <submittedName>
        <fullName evidence="2">Uncharacterized protein</fullName>
    </submittedName>
</protein>
<sequence>MMTNSPHTTYFSFPSYESHFVSEMDEQPRPATPILSQKALKPLVDYATEAYPIIQRDDHREAQIELILYLVGPRSPSIVGKPASLYSQSSSSNKSFASSSPSLIQSIKSWWQFK</sequence>
<organism evidence="2 3">
    <name type="scientific">Puccinia triticina</name>
    <dbReference type="NCBI Taxonomy" id="208348"/>
    <lineage>
        <taxon>Eukaryota</taxon>
        <taxon>Fungi</taxon>
        <taxon>Dikarya</taxon>
        <taxon>Basidiomycota</taxon>
        <taxon>Pucciniomycotina</taxon>
        <taxon>Pucciniomycetes</taxon>
        <taxon>Pucciniales</taxon>
        <taxon>Pucciniaceae</taxon>
        <taxon>Puccinia</taxon>
    </lineage>
</organism>
<feature type="compositionally biased region" description="Low complexity" evidence="1">
    <location>
        <begin position="84"/>
        <end position="102"/>
    </location>
</feature>
<accession>A0ABY7CZC4</accession>
<gene>
    <name evidence="2" type="ORF">PtA15_13A67</name>
</gene>
<evidence type="ECO:0000256" key="1">
    <source>
        <dbReference type="SAM" id="MobiDB-lite"/>
    </source>
</evidence>
<feature type="region of interest" description="Disordered" evidence="1">
    <location>
        <begin position="83"/>
        <end position="102"/>
    </location>
</feature>
<keyword evidence="3" id="KW-1185">Reference proteome</keyword>
<reference evidence="2" key="1">
    <citation type="submission" date="2022-10" db="EMBL/GenBank/DDBJ databases">
        <title>Puccinia triticina Genome sequencing and assembly.</title>
        <authorList>
            <person name="Li C."/>
        </authorList>
    </citation>
    <scope>NUCLEOTIDE SEQUENCE</scope>
    <source>
        <strain evidence="2">Pt15</strain>
    </source>
</reference>
<dbReference type="GeneID" id="77803639"/>
<dbReference type="EMBL" id="CP110433">
    <property type="protein sequence ID" value="WAQ90668.1"/>
    <property type="molecule type" value="Genomic_DNA"/>
</dbReference>